<proteinExistence type="predicted"/>
<evidence type="ECO:0000259" key="1">
    <source>
        <dbReference type="Pfam" id="PF13460"/>
    </source>
</evidence>
<dbReference type="Gene3D" id="3.40.50.720">
    <property type="entry name" value="NAD(P)-binding Rossmann-like Domain"/>
    <property type="match status" value="1"/>
</dbReference>
<dbReference type="AlphaFoldDB" id="A0A543AQ35"/>
<evidence type="ECO:0000313" key="3">
    <source>
        <dbReference type="Proteomes" id="UP000317043"/>
    </source>
</evidence>
<dbReference type="PANTHER" id="PTHR43162">
    <property type="match status" value="1"/>
</dbReference>
<sequence>MAPRNLLITGATGTVSGALLDQLSGRGIRLRALVRDPAKAEPLQRRGVDAVVADLGDPRSLPAAFDGVDDLWLLTPNDPRSPEHSMNAIWAARQSGVERVVRLSAVGAAVDAPTRSGRLHALSDHELEVSGLRWTILRPHWFMQNLFNEAGDIAEHGVVRLNLADGRVGMIDARDIAECAAAVLLDETSRHDGRIYTPTGPRSLSLREVAEAAEGELRRPVRYEPVGDADVERRLSGFGVPDWTVGMVTEYARAYASGWGDFITGDVEEITGRPARGVERFIADHREAFVR</sequence>
<reference evidence="2 3" key="1">
    <citation type="submission" date="2019-06" db="EMBL/GenBank/DDBJ databases">
        <title>Sequencing the genomes of 1000 actinobacteria strains.</title>
        <authorList>
            <person name="Klenk H.-P."/>
        </authorList>
    </citation>
    <scope>NUCLEOTIDE SEQUENCE [LARGE SCALE GENOMIC DNA]</scope>
    <source>
        <strain evidence="2 3">DSM 45928</strain>
    </source>
</reference>
<dbReference type="SUPFAM" id="SSF51735">
    <property type="entry name" value="NAD(P)-binding Rossmann-fold domains"/>
    <property type="match status" value="1"/>
</dbReference>
<feature type="domain" description="NAD(P)-binding" evidence="1">
    <location>
        <begin position="10"/>
        <end position="186"/>
    </location>
</feature>
<dbReference type="EMBL" id="VFOW01000001">
    <property type="protein sequence ID" value="TQL74635.1"/>
    <property type="molecule type" value="Genomic_DNA"/>
</dbReference>
<dbReference type="InterPro" id="IPR051604">
    <property type="entry name" value="Ergot_Alk_Oxidoreductase"/>
</dbReference>
<dbReference type="InParanoid" id="A0A543AQ35"/>
<dbReference type="RefSeq" id="WP_142033888.1">
    <property type="nucleotide sequence ID" value="NZ_JBHTGS010000002.1"/>
</dbReference>
<keyword evidence="3" id="KW-1185">Reference proteome</keyword>
<comment type="caution">
    <text evidence="2">The sequence shown here is derived from an EMBL/GenBank/DDBJ whole genome shotgun (WGS) entry which is preliminary data.</text>
</comment>
<dbReference type="InterPro" id="IPR016040">
    <property type="entry name" value="NAD(P)-bd_dom"/>
</dbReference>
<dbReference type="Gene3D" id="3.90.25.10">
    <property type="entry name" value="UDP-galactose 4-epimerase, domain 1"/>
    <property type="match status" value="1"/>
</dbReference>
<organism evidence="2 3">
    <name type="scientific">Stackebrandtia endophytica</name>
    <dbReference type="NCBI Taxonomy" id="1496996"/>
    <lineage>
        <taxon>Bacteria</taxon>
        <taxon>Bacillati</taxon>
        <taxon>Actinomycetota</taxon>
        <taxon>Actinomycetes</taxon>
        <taxon>Glycomycetales</taxon>
        <taxon>Glycomycetaceae</taxon>
        <taxon>Stackebrandtia</taxon>
    </lineage>
</organism>
<dbReference type="InterPro" id="IPR036291">
    <property type="entry name" value="NAD(P)-bd_dom_sf"/>
</dbReference>
<dbReference type="OrthoDB" id="3207931at2"/>
<gene>
    <name evidence="2" type="ORF">FB566_0121</name>
</gene>
<dbReference type="PANTHER" id="PTHR43162:SF1">
    <property type="entry name" value="PRESTALK A DIFFERENTIATION PROTEIN A"/>
    <property type="match status" value="1"/>
</dbReference>
<protein>
    <submittedName>
        <fullName evidence="2">Uncharacterized protein YbjT (DUF2867 family)</fullName>
    </submittedName>
</protein>
<dbReference type="Proteomes" id="UP000317043">
    <property type="component" value="Unassembled WGS sequence"/>
</dbReference>
<dbReference type="CDD" id="cd05269">
    <property type="entry name" value="TMR_SDR_a"/>
    <property type="match status" value="1"/>
</dbReference>
<name>A0A543AQ35_9ACTN</name>
<evidence type="ECO:0000313" key="2">
    <source>
        <dbReference type="EMBL" id="TQL74635.1"/>
    </source>
</evidence>
<dbReference type="Pfam" id="PF13460">
    <property type="entry name" value="NAD_binding_10"/>
    <property type="match status" value="1"/>
</dbReference>
<accession>A0A543AQ35</accession>